<accession>A0AAP0KWB3</accession>
<organism evidence="2 3">
    <name type="scientific">Stephania yunnanensis</name>
    <dbReference type="NCBI Taxonomy" id="152371"/>
    <lineage>
        <taxon>Eukaryota</taxon>
        <taxon>Viridiplantae</taxon>
        <taxon>Streptophyta</taxon>
        <taxon>Embryophyta</taxon>
        <taxon>Tracheophyta</taxon>
        <taxon>Spermatophyta</taxon>
        <taxon>Magnoliopsida</taxon>
        <taxon>Ranunculales</taxon>
        <taxon>Menispermaceae</taxon>
        <taxon>Menispermoideae</taxon>
        <taxon>Cissampelideae</taxon>
        <taxon>Stephania</taxon>
    </lineage>
</organism>
<protein>
    <submittedName>
        <fullName evidence="2">Uncharacterized protein</fullName>
    </submittedName>
</protein>
<feature type="compositionally biased region" description="Polar residues" evidence="1">
    <location>
        <begin position="235"/>
        <end position="252"/>
    </location>
</feature>
<feature type="compositionally biased region" description="Acidic residues" evidence="1">
    <location>
        <begin position="126"/>
        <end position="137"/>
    </location>
</feature>
<name>A0AAP0KWB3_9MAGN</name>
<reference evidence="2 3" key="1">
    <citation type="submission" date="2024-01" db="EMBL/GenBank/DDBJ databases">
        <title>Genome assemblies of Stephania.</title>
        <authorList>
            <person name="Yang L."/>
        </authorList>
    </citation>
    <scope>NUCLEOTIDE SEQUENCE [LARGE SCALE GENOMIC DNA]</scope>
    <source>
        <strain evidence="2">YNDBR</strain>
        <tissue evidence="2">Leaf</tissue>
    </source>
</reference>
<comment type="caution">
    <text evidence="2">The sequence shown here is derived from an EMBL/GenBank/DDBJ whole genome shotgun (WGS) entry which is preliminary data.</text>
</comment>
<feature type="region of interest" description="Disordered" evidence="1">
    <location>
        <begin position="235"/>
        <end position="280"/>
    </location>
</feature>
<dbReference type="PANTHER" id="PTHR36022:SF1">
    <property type="entry name" value="GPI-ANCHORED ADHESIN-LIKE PROTEIN"/>
    <property type="match status" value="1"/>
</dbReference>
<feature type="compositionally biased region" description="Basic residues" evidence="1">
    <location>
        <begin position="89"/>
        <end position="100"/>
    </location>
</feature>
<feature type="compositionally biased region" description="Basic residues" evidence="1">
    <location>
        <begin position="53"/>
        <end position="67"/>
    </location>
</feature>
<dbReference type="PANTHER" id="PTHR36022">
    <property type="entry name" value="GPI-ANCHORED ADHESIN-LIKE PROTEIN"/>
    <property type="match status" value="1"/>
</dbReference>
<evidence type="ECO:0000313" key="3">
    <source>
        <dbReference type="Proteomes" id="UP001420932"/>
    </source>
</evidence>
<gene>
    <name evidence="2" type="ORF">Syun_005721</name>
</gene>
<dbReference type="Proteomes" id="UP001420932">
    <property type="component" value="Unassembled WGS sequence"/>
</dbReference>
<feature type="region of interest" description="Disordered" evidence="1">
    <location>
        <begin position="1"/>
        <end position="160"/>
    </location>
</feature>
<evidence type="ECO:0000256" key="1">
    <source>
        <dbReference type="SAM" id="MobiDB-lite"/>
    </source>
</evidence>
<evidence type="ECO:0000313" key="2">
    <source>
        <dbReference type="EMBL" id="KAK9159380.1"/>
    </source>
</evidence>
<keyword evidence="3" id="KW-1185">Reference proteome</keyword>
<dbReference type="AlphaFoldDB" id="A0AAP0KWB3"/>
<sequence length="440" mass="48386">MNGVGAALSNMESSMKKVSFSRSPLKDLDGSRSRSSSSSSQTRGCLGFFSSKIPHHHHHHHRRHRTPKSAPNPTRVPKQLKPPPLLKSKEKKKKKKKKMMIHICSSRMANMGSDGESLQKIKMDQAEEEEEEEEEEKENSNNFTRTHTRTPPGKDAITPPIQASISPEIQIGGCSSTATATATATYSCMISTTPAACFGAGHLLSGVTDKRKCRPRGILAVPHHQDHNNLGLFSTPPSATADNSSSVPSPAQASMHWLLSPPSPLNPYQEEENPRESFSCDSNFSSHNLISTPPSHYYYSSSENSLPFSCFNTGEAPLVDVLPLPTFSFHLSDSTTGPLSNDGTHSWREGLASRMFEMDDDEFDCCQWLSEDEKDHFMCNFDSDPMVPRSASKKPIELQEKKAPINPCAESITTDGGGLLVASSTDSDWTLSYKNNLFKS</sequence>
<dbReference type="EMBL" id="JBBNAF010000003">
    <property type="protein sequence ID" value="KAK9159380.1"/>
    <property type="molecule type" value="Genomic_DNA"/>
</dbReference>
<proteinExistence type="predicted"/>